<dbReference type="InParanoid" id="I1CBH7"/>
<dbReference type="PANTHER" id="PTHR47642:SF5">
    <property type="entry name" value="ATP-DEPENDENT DNA HELICASE"/>
    <property type="match status" value="1"/>
</dbReference>
<sequence>MLRSANDDQKSVDKQVKREMEHNSATFISGAAGTGKSFVLRILESHYRLKGYKVFKMAPTGVAAHNISGQTLHRFFGMTNQSSVPNFQLLDEYVKLYPKLLLLIDEYSMISAEMLDVVNEALIKTNQRATIMGGVKTIFFGDIAQLLPIQKKEGTLWNTKIFNSVCRFHLVKPVRQQDESFIQILNKVRICNFDRSVIKFINDHTVLKRCLPMSCLRLYTTLELVRKANERDYSNFPGEGHRIEAFDSFSGTTEGTARAALKETKLASTLYLKIDMPVMVIQNLNVSQGWVNGTVATVADIDENNICLRKTGGIDDEDED</sequence>
<evidence type="ECO:0000256" key="9">
    <source>
        <dbReference type="RuleBase" id="RU363044"/>
    </source>
</evidence>
<evidence type="ECO:0000256" key="8">
    <source>
        <dbReference type="ARBA" id="ARBA00023235"/>
    </source>
</evidence>
<keyword evidence="13" id="KW-1185">Reference proteome</keyword>
<dbReference type="Gene3D" id="3.40.50.300">
    <property type="entry name" value="P-loop containing nucleotide triphosphate hydrolases"/>
    <property type="match status" value="1"/>
</dbReference>
<dbReference type="GO" id="GO:0000723">
    <property type="term" value="P:telomere maintenance"/>
    <property type="evidence" value="ECO:0007669"/>
    <property type="project" value="InterPro"/>
</dbReference>
<dbReference type="Pfam" id="PF21530">
    <property type="entry name" value="Pif1_2B_dom"/>
    <property type="match status" value="1"/>
</dbReference>
<protein>
    <recommendedName>
        <fullName evidence="9">ATP-dependent DNA helicase</fullName>
        <ecNumber evidence="9">5.6.2.3</ecNumber>
    </recommendedName>
</protein>
<reference evidence="12 13" key="1">
    <citation type="journal article" date="2009" name="PLoS Genet.">
        <title>Genomic analysis of the basal lineage fungus Rhizopus oryzae reveals a whole-genome duplication.</title>
        <authorList>
            <person name="Ma L.-J."/>
            <person name="Ibrahim A.S."/>
            <person name="Skory C."/>
            <person name="Grabherr M.G."/>
            <person name="Burger G."/>
            <person name="Butler M."/>
            <person name="Elias M."/>
            <person name="Idnurm A."/>
            <person name="Lang B.F."/>
            <person name="Sone T."/>
            <person name="Abe A."/>
            <person name="Calvo S.E."/>
            <person name="Corrochano L.M."/>
            <person name="Engels R."/>
            <person name="Fu J."/>
            <person name="Hansberg W."/>
            <person name="Kim J.-M."/>
            <person name="Kodira C.D."/>
            <person name="Koehrsen M.J."/>
            <person name="Liu B."/>
            <person name="Miranda-Saavedra D."/>
            <person name="O'Leary S."/>
            <person name="Ortiz-Castellanos L."/>
            <person name="Poulter R."/>
            <person name="Rodriguez-Romero J."/>
            <person name="Ruiz-Herrera J."/>
            <person name="Shen Y.-Q."/>
            <person name="Zeng Q."/>
            <person name="Galagan J."/>
            <person name="Birren B.W."/>
            <person name="Cuomo C.A."/>
            <person name="Wickes B.L."/>
        </authorList>
    </citation>
    <scope>NUCLEOTIDE SEQUENCE [LARGE SCALE GENOMIC DNA]</scope>
    <source>
        <strain evidence="13">RA 99-880 / ATCC MYA-4621 / FGSC 9543 / NRRL 43880</strain>
    </source>
</reference>
<dbReference type="VEuPathDB" id="FungiDB:RO3G_10517"/>
<name>I1CBH7_RHIO9</name>
<evidence type="ECO:0000256" key="2">
    <source>
        <dbReference type="ARBA" id="ARBA00022763"/>
    </source>
</evidence>
<feature type="domain" description="DNA helicase Pif1-like 2B" evidence="11">
    <location>
        <begin position="269"/>
        <end position="299"/>
    </location>
</feature>
<dbReference type="InterPro" id="IPR027417">
    <property type="entry name" value="P-loop_NTPase"/>
</dbReference>
<accession>I1CBH7</accession>
<dbReference type="OMA" id="CFESSIF"/>
<dbReference type="AlphaFoldDB" id="I1CBH7"/>
<keyword evidence="7 9" id="KW-0234">DNA repair</keyword>
<dbReference type="STRING" id="246409.I1CBH7"/>
<dbReference type="GO" id="GO:0006281">
    <property type="term" value="P:DNA repair"/>
    <property type="evidence" value="ECO:0007669"/>
    <property type="project" value="UniProtKB-KW"/>
</dbReference>
<evidence type="ECO:0000256" key="3">
    <source>
        <dbReference type="ARBA" id="ARBA00022801"/>
    </source>
</evidence>
<keyword evidence="8" id="KW-0413">Isomerase</keyword>
<organism evidence="12 13">
    <name type="scientific">Rhizopus delemar (strain RA 99-880 / ATCC MYA-4621 / FGSC 9543 / NRRL 43880)</name>
    <name type="common">Mucormycosis agent</name>
    <name type="synonym">Rhizopus arrhizus var. delemar</name>
    <dbReference type="NCBI Taxonomy" id="246409"/>
    <lineage>
        <taxon>Eukaryota</taxon>
        <taxon>Fungi</taxon>
        <taxon>Fungi incertae sedis</taxon>
        <taxon>Mucoromycota</taxon>
        <taxon>Mucoromycotina</taxon>
        <taxon>Mucoromycetes</taxon>
        <taxon>Mucorales</taxon>
        <taxon>Mucorineae</taxon>
        <taxon>Rhizopodaceae</taxon>
        <taxon>Rhizopus</taxon>
    </lineage>
</organism>
<keyword evidence="1 9" id="KW-0547">Nucleotide-binding</keyword>
<evidence type="ECO:0000256" key="4">
    <source>
        <dbReference type="ARBA" id="ARBA00022806"/>
    </source>
</evidence>
<dbReference type="InterPro" id="IPR051055">
    <property type="entry name" value="PIF1_helicase"/>
</dbReference>
<evidence type="ECO:0000256" key="1">
    <source>
        <dbReference type="ARBA" id="ARBA00022741"/>
    </source>
</evidence>
<dbReference type="GO" id="GO:0016887">
    <property type="term" value="F:ATP hydrolysis activity"/>
    <property type="evidence" value="ECO:0007669"/>
    <property type="project" value="RHEA"/>
</dbReference>
<dbReference type="InterPro" id="IPR010285">
    <property type="entry name" value="DNA_helicase_pif1-like_DEAD"/>
</dbReference>
<evidence type="ECO:0000256" key="6">
    <source>
        <dbReference type="ARBA" id="ARBA00023125"/>
    </source>
</evidence>
<keyword evidence="4 9" id="KW-0347">Helicase</keyword>
<keyword evidence="6" id="KW-0238">DNA-binding</keyword>
<evidence type="ECO:0000259" key="10">
    <source>
        <dbReference type="Pfam" id="PF05970"/>
    </source>
</evidence>
<keyword evidence="3 9" id="KW-0378">Hydrolase</keyword>
<comment type="similarity">
    <text evidence="9">Belongs to the helicase family.</text>
</comment>
<dbReference type="GO" id="GO:0005524">
    <property type="term" value="F:ATP binding"/>
    <property type="evidence" value="ECO:0007669"/>
    <property type="project" value="UniProtKB-KW"/>
</dbReference>
<comment type="cofactor">
    <cofactor evidence="9">
        <name>Mg(2+)</name>
        <dbReference type="ChEBI" id="CHEBI:18420"/>
    </cofactor>
</comment>
<proteinExistence type="inferred from homology"/>
<comment type="catalytic activity">
    <reaction evidence="9">
        <text>ATP + H2O = ADP + phosphate + H(+)</text>
        <dbReference type="Rhea" id="RHEA:13065"/>
        <dbReference type="ChEBI" id="CHEBI:15377"/>
        <dbReference type="ChEBI" id="CHEBI:15378"/>
        <dbReference type="ChEBI" id="CHEBI:30616"/>
        <dbReference type="ChEBI" id="CHEBI:43474"/>
        <dbReference type="ChEBI" id="CHEBI:456216"/>
        <dbReference type="EC" id="5.6.2.3"/>
    </reaction>
</comment>
<dbReference type="PANTHER" id="PTHR47642">
    <property type="entry name" value="ATP-DEPENDENT DNA HELICASE"/>
    <property type="match status" value="1"/>
</dbReference>
<evidence type="ECO:0000259" key="11">
    <source>
        <dbReference type="Pfam" id="PF21530"/>
    </source>
</evidence>
<dbReference type="GeneID" id="93617483"/>
<dbReference type="SUPFAM" id="SSF52540">
    <property type="entry name" value="P-loop containing nucleoside triphosphate hydrolases"/>
    <property type="match status" value="2"/>
</dbReference>
<dbReference type="Proteomes" id="UP000009138">
    <property type="component" value="Unassembled WGS sequence"/>
</dbReference>
<dbReference type="Pfam" id="PF05970">
    <property type="entry name" value="PIF1"/>
    <property type="match status" value="1"/>
</dbReference>
<keyword evidence="2 9" id="KW-0227">DNA damage</keyword>
<evidence type="ECO:0000313" key="12">
    <source>
        <dbReference type="EMBL" id="EIE85807.1"/>
    </source>
</evidence>
<dbReference type="RefSeq" id="XP_067521203.1">
    <property type="nucleotide sequence ID" value="XM_067665102.1"/>
</dbReference>
<evidence type="ECO:0000256" key="5">
    <source>
        <dbReference type="ARBA" id="ARBA00022840"/>
    </source>
</evidence>
<keyword evidence="9" id="KW-0233">DNA recombination</keyword>
<dbReference type="EC" id="5.6.2.3" evidence="9"/>
<dbReference type="EMBL" id="CH476739">
    <property type="protein sequence ID" value="EIE85807.1"/>
    <property type="molecule type" value="Genomic_DNA"/>
</dbReference>
<feature type="domain" description="DNA helicase Pif1-like DEAD-box helicase" evidence="10">
    <location>
        <begin position="6"/>
        <end position="193"/>
    </location>
</feature>
<evidence type="ECO:0000313" key="13">
    <source>
        <dbReference type="Proteomes" id="UP000009138"/>
    </source>
</evidence>
<gene>
    <name evidence="12" type="ORF">RO3G_10517</name>
</gene>
<dbReference type="OrthoDB" id="2325450at2759"/>
<dbReference type="GO" id="GO:0006310">
    <property type="term" value="P:DNA recombination"/>
    <property type="evidence" value="ECO:0007669"/>
    <property type="project" value="UniProtKB-KW"/>
</dbReference>
<dbReference type="InterPro" id="IPR049163">
    <property type="entry name" value="Pif1-like_2B_dom"/>
</dbReference>
<evidence type="ECO:0000256" key="7">
    <source>
        <dbReference type="ARBA" id="ARBA00023204"/>
    </source>
</evidence>
<dbReference type="GO" id="GO:0043139">
    <property type="term" value="F:5'-3' DNA helicase activity"/>
    <property type="evidence" value="ECO:0007669"/>
    <property type="project" value="UniProtKB-EC"/>
</dbReference>
<dbReference type="eggNOG" id="KOG0987">
    <property type="taxonomic scope" value="Eukaryota"/>
</dbReference>
<keyword evidence="5 9" id="KW-0067">ATP-binding</keyword>